<name>A0A410DTD7_9CLOT</name>
<keyword evidence="1" id="KW-1133">Transmembrane helix</keyword>
<evidence type="ECO:0000313" key="3">
    <source>
        <dbReference type="Proteomes" id="UP000286268"/>
    </source>
</evidence>
<dbReference type="EMBL" id="CP025746">
    <property type="protein sequence ID" value="QAA32335.1"/>
    <property type="molecule type" value="Genomic_DNA"/>
</dbReference>
<feature type="transmembrane region" description="Helical" evidence="1">
    <location>
        <begin position="5"/>
        <end position="24"/>
    </location>
</feature>
<dbReference type="RefSeq" id="WP_128213122.1">
    <property type="nucleotide sequence ID" value="NZ_CP025746.1"/>
</dbReference>
<feature type="transmembrane region" description="Helical" evidence="1">
    <location>
        <begin position="36"/>
        <end position="54"/>
    </location>
</feature>
<gene>
    <name evidence="2" type="ORF">C1I91_12185</name>
</gene>
<dbReference type="KEGG" id="cmah:C1I91_12185"/>
<keyword evidence="3" id="KW-1185">Reference proteome</keyword>
<proteinExistence type="predicted"/>
<evidence type="ECO:0000256" key="1">
    <source>
        <dbReference type="SAM" id="Phobius"/>
    </source>
</evidence>
<keyword evidence="1" id="KW-0812">Transmembrane</keyword>
<protein>
    <submittedName>
        <fullName evidence="2">Uncharacterized protein</fullName>
    </submittedName>
</protein>
<dbReference type="Proteomes" id="UP000286268">
    <property type="component" value="Chromosome"/>
</dbReference>
<keyword evidence="1" id="KW-0472">Membrane</keyword>
<organism evidence="2 3">
    <name type="scientific">Clostridium manihotivorum</name>
    <dbReference type="NCBI Taxonomy" id="2320868"/>
    <lineage>
        <taxon>Bacteria</taxon>
        <taxon>Bacillati</taxon>
        <taxon>Bacillota</taxon>
        <taxon>Clostridia</taxon>
        <taxon>Eubacteriales</taxon>
        <taxon>Clostridiaceae</taxon>
        <taxon>Clostridium</taxon>
    </lineage>
</organism>
<accession>A0A410DTD7</accession>
<dbReference type="AlphaFoldDB" id="A0A410DTD7"/>
<sequence length="62" mass="7270">MRKRFFKICVPIGAFSLFVSLIFKNMTDFTKGYFEGMAISFITVGLIYYGYCLIKRQSSYTR</sequence>
<evidence type="ECO:0000313" key="2">
    <source>
        <dbReference type="EMBL" id="QAA32335.1"/>
    </source>
</evidence>
<reference evidence="2 3" key="1">
    <citation type="submission" date="2018-01" db="EMBL/GenBank/DDBJ databases">
        <title>Genome Sequencing and Assembly of Anaerobacter polyendosporus strain CT4.</title>
        <authorList>
            <person name="Tachaapaikoon C."/>
            <person name="Sutheeworapong S."/>
            <person name="Jenjaroenpun P."/>
            <person name="Wongsurawat T."/>
            <person name="Nookeaw I."/>
            <person name="Cheawchanlertfa P."/>
            <person name="Kosugi A."/>
            <person name="Cheevadhanarak S."/>
            <person name="Ratanakhanokchai K."/>
        </authorList>
    </citation>
    <scope>NUCLEOTIDE SEQUENCE [LARGE SCALE GENOMIC DNA]</scope>
    <source>
        <strain evidence="2 3">CT4</strain>
    </source>
</reference>